<keyword evidence="1" id="KW-0812">Transmembrane</keyword>
<feature type="transmembrane region" description="Helical" evidence="1">
    <location>
        <begin position="115"/>
        <end position="134"/>
    </location>
</feature>
<dbReference type="EMBL" id="SNYF01000012">
    <property type="protein sequence ID" value="TDQ12920.1"/>
    <property type="molecule type" value="Genomic_DNA"/>
</dbReference>
<dbReference type="InterPro" id="IPR023393">
    <property type="entry name" value="START-like_dom_sf"/>
</dbReference>
<accession>A0A4R6T4D1</accession>
<comment type="caution">
    <text evidence="2">The sequence shown here is derived from an EMBL/GenBank/DDBJ whole genome shotgun (WGS) entry which is preliminary data.</text>
</comment>
<keyword evidence="3" id="KW-1185">Reference proteome</keyword>
<keyword evidence="1" id="KW-0472">Membrane</keyword>
<evidence type="ECO:0000313" key="3">
    <source>
        <dbReference type="Proteomes" id="UP000294535"/>
    </source>
</evidence>
<dbReference type="AlphaFoldDB" id="A0A4R6T4D1"/>
<evidence type="ECO:0000256" key="1">
    <source>
        <dbReference type="SAM" id="Phobius"/>
    </source>
</evidence>
<sequence>MKLTLETTVEQGYLDVKSGFTEKLFKKLSPPFPPVKVIRFDGCEKGDLVSLELNFLLFKQKWTSEIKEGFTNEFEFCFVDEGIELPFFLKKWHHRHRVISSGIQSKIRDEITFEAPLGLLTLLLYPAMWVLFSYRKPIYKKMFKRAVNP</sequence>
<keyword evidence="1" id="KW-1133">Transmembrane helix</keyword>
<name>A0A4R6T4D1_9BACT</name>
<dbReference type="OrthoDB" id="838246at2"/>
<organism evidence="2 3">
    <name type="scientific">Algoriphagus boseongensis</name>
    <dbReference type="NCBI Taxonomy" id="1442587"/>
    <lineage>
        <taxon>Bacteria</taxon>
        <taxon>Pseudomonadati</taxon>
        <taxon>Bacteroidota</taxon>
        <taxon>Cytophagia</taxon>
        <taxon>Cytophagales</taxon>
        <taxon>Cyclobacteriaceae</taxon>
        <taxon>Algoriphagus</taxon>
    </lineage>
</organism>
<dbReference type="Proteomes" id="UP000294535">
    <property type="component" value="Unassembled WGS sequence"/>
</dbReference>
<gene>
    <name evidence="2" type="ORF">DFQ04_3654</name>
</gene>
<dbReference type="RefSeq" id="WP_133558473.1">
    <property type="nucleotide sequence ID" value="NZ_SNYF01000012.1"/>
</dbReference>
<evidence type="ECO:0000313" key="2">
    <source>
        <dbReference type="EMBL" id="TDQ12920.1"/>
    </source>
</evidence>
<reference evidence="2 3" key="1">
    <citation type="submission" date="2019-03" db="EMBL/GenBank/DDBJ databases">
        <title>Genomic Encyclopedia of Type Strains, Phase III (KMG-III): the genomes of soil and plant-associated and newly described type strains.</title>
        <authorList>
            <person name="Whitman W."/>
        </authorList>
    </citation>
    <scope>NUCLEOTIDE SEQUENCE [LARGE SCALE GENOMIC DNA]</scope>
    <source>
        <strain evidence="2 3">CECT 8446</strain>
    </source>
</reference>
<dbReference type="Gene3D" id="3.30.530.20">
    <property type="match status" value="1"/>
</dbReference>
<proteinExistence type="predicted"/>
<protein>
    <submittedName>
        <fullName evidence="2">Ligand-binding SRPBCC domain-containing protein</fullName>
    </submittedName>
</protein>